<keyword evidence="3" id="KW-1185">Reference proteome</keyword>
<accession>A0ABV6ICB7</accession>
<evidence type="ECO:0008006" key="4">
    <source>
        <dbReference type="Google" id="ProtNLM"/>
    </source>
</evidence>
<feature type="transmembrane region" description="Helical" evidence="1">
    <location>
        <begin position="36"/>
        <end position="60"/>
    </location>
</feature>
<organism evidence="2 3">
    <name type="scientific">Undibacterium danionis</name>
    <dbReference type="NCBI Taxonomy" id="1812100"/>
    <lineage>
        <taxon>Bacteria</taxon>
        <taxon>Pseudomonadati</taxon>
        <taxon>Pseudomonadota</taxon>
        <taxon>Betaproteobacteria</taxon>
        <taxon>Burkholderiales</taxon>
        <taxon>Oxalobacteraceae</taxon>
        <taxon>Undibacterium</taxon>
    </lineage>
</organism>
<dbReference type="Proteomes" id="UP001589844">
    <property type="component" value="Unassembled WGS sequence"/>
</dbReference>
<name>A0ABV6ICB7_9BURK</name>
<keyword evidence="1" id="KW-0812">Transmembrane</keyword>
<protein>
    <recommendedName>
        <fullName evidence="4">TM2 domain-containing protein</fullName>
    </recommendedName>
</protein>
<dbReference type="EMBL" id="JBHLXJ010000007">
    <property type="protein sequence ID" value="MFC0349479.1"/>
    <property type="molecule type" value="Genomic_DNA"/>
</dbReference>
<sequence>MKSKIDFRQASIYVLSGLLSSFLLGEAGFYRGSLDWTFFPVCFFVGLGMLKFVTEVFNLISPVQAKQINLKELENKAIVAEAFNQSKSQH</sequence>
<feature type="transmembrane region" description="Helical" evidence="1">
    <location>
        <begin position="12"/>
        <end position="30"/>
    </location>
</feature>
<comment type="caution">
    <text evidence="2">The sequence shown here is derived from an EMBL/GenBank/DDBJ whole genome shotgun (WGS) entry which is preliminary data.</text>
</comment>
<evidence type="ECO:0000256" key="1">
    <source>
        <dbReference type="SAM" id="Phobius"/>
    </source>
</evidence>
<evidence type="ECO:0000313" key="3">
    <source>
        <dbReference type="Proteomes" id="UP001589844"/>
    </source>
</evidence>
<keyword evidence="1" id="KW-0472">Membrane</keyword>
<reference evidence="2 3" key="1">
    <citation type="submission" date="2024-09" db="EMBL/GenBank/DDBJ databases">
        <authorList>
            <person name="Sun Q."/>
            <person name="Mori K."/>
        </authorList>
    </citation>
    <scope>NUCLEOTIDE SEQUENCE [LARGE SCALE GENOMIC DNA]</scope>
    <source>
        <strain evidence="2 3">CCM 8677</strain>
    </source>
</reference>
<gene>
    <name evidence="2" type="ORF">ACFFJH_06650</name>
</gene>
<keyword evidence="1" id="KW-1133">Transmembrane helix</keyword>
<evidence type="ECO:0000313" key="2">
    <source>
        <dbReference type="EMBL" id="MFC0349479.1"/>
    </source>
</evidence>
<dbReference type="RefSeq" id="WP_390211120.1">
    <property type="nucleotide sequence ID" value="NZ_JBHLXJ010000007.1"/>
</dbReference>
<proteinExistence type="predicted"/>